<dbReference type="PANTHER" id="PTHR43507:SF1">
    <property type="entry name" value="NADH-UBIQUINONE OXIDOREDUCTASE CHAIN 4"/>
    <property type="match status" value="1"/>
</dbReference>
<evidence type="ECO:0000259" key="2">
    <source>
        <dbReference type="Pfam" id="PF00361"/>
    </source>
</evidence>
<dbReference type="GO" id="GO:0042773">
    <property type="term" value="P:ATP synthesis coupled electron transport"/>
    <property type="evidence" value="ECO:0007669"/>
    <property type="project" value="InterPro"/>
</dbReference>
<feature type="transmembrane region" description="Helical" evidence="1">
    <location>
        <begin position="211"/>
        <end position="229"/>
    </location>
</feature>
<organism evidence="3 4">
    <name type="scientific">Aplosporella prunicola CBS 121167</name>
    <dbReference type="NCBI Taxonomy" id="1176127"/>
    <lineage>
        <taxon>Eukaryota</taxon>
        <taxon>Fungi</taxon>
        <taxon>Dikarya</taxon>
        <taxon>Ascomycota</taxon>
        <taxon>Pezizomycotina</taxon>
        <taxon>Dothideomycetes</taxon>
        <taxon>Dothideomycetes incertae sedis</taxon>
        <taxon>Botryosphaeriales</taxon>
        <taxon>Aplosporellaceae</taxon>
        <taxon>Aplosporella</taxon>
    </lineage>
</organism>
<feature type="domain" description="NADH:quinone oxidoreductase/Mrp antiporter transmembrane" evidence="2">
    <location>
        <begin position="176"/>
        <end position="358"/>
    </location>
</feature>
<dbReference type="GO" id="GO:0015990">
    <property type="term" value="P:electron transport coupled proton transport"/>
    <property type="evidence" value="ECO:0007669"/>
    <property type="project" value="TreeGrafter"/>
</dbReference>
<feature type="transmembrane region" description="Helical" evidence="1">
    <location>
        <begin position="345"/>
        <end position="367"/>
    </location>
</feature>
<feature type="transmembrane region" description="Helical" evidence="1">
    <location>
        <begin position="392"/>
        <end position="416"/>
    </location>
</feature>
<name>A0A6A6AWY8_9PEZI</name>
<dbReference type="PANTHER" id="PTHR43507">
    <property type="entry name" value="NADH-UBIQUINONE OXIDOREDUCTASE CHAIN 4"/>
    <property type="match status" value="1"/>
</dbReference>
<evidence type="ECO:0000313" key="3">
    <source>
        <dbReference type="EMBL" id="KAF2135778.1"/>
    </source>
</evidence>
<feature type="transmembrane region" description="Helical" evidence="1">
    <location>
        <begin position="124"/>
        <end position="146"/>
    </location>
</feature>
<feature type="transmembrane region" description="Helical" evidence="1">
    <location>
        <begin position="34"/>
        <end position="52"/>
    </location>
</feature>
<feature type="transmembrane region" description="Helical" evidence="1">
    <location>
        <begin position="166"/>
        <end position="190"/>
    </location>
</feature>
<dbReference type="RefSeq" id="XP_033391496.1">
    <property type="nucleotide sequence ID" value="XM_033545087.1"/>
</dbReference>
<protein>
    <recommendedName>
        <fullName evidence="2">NADH:quinone oxidoreductase/Mrp antiporter transmembrane domain-containing protein</fullName>
    </recommendedName>
</protein>
<accession>A0A6A6AWY8</accession>
<keyword evidence="1" id="KW-0812">Transmembrane</keyword>
<gene>
    <name evidence="3" type="ORF">K452DRAFT_330032</name>
</gene>
<sequence>MLLFLLLTPLIGIFFLITNLFFNSNNTHMYKSISLLVSLFNLILSLFIFIFFDYSFNQYQFVQEHHEINGFNFYLGIDETLLLAVFLVLDVFLFYIFFESILPPLFLLIGIYGSSNKVRASFYLFLYTLLGSLFLLLSILSMNSIMGTTDFDGLYKTNFNYNTQLFLFYGIFIAFASPLGGSIILAAIVLKLSLYGILRLILPLLPKASMNYTYIVYIIGVITIIYASFSTLRTIDIKELIAYSSVSHASVYLLGLFSNSIQGIEGGIVLGLAHGFVSSGLFICAGGILYDRSSTRLITFYRGITQLMPLFSIFFFILCLSNAGTPLSLNFIGEFLSLYGTFERLPLLGIFASSSIVFSAAYTIYMYNRIAFGGKYSKYFVINIPDLNQREFIILLTLVIFTVILGVYPSIILDGLHYSVSLLIYRS</sequence>
<dbReference type="GeneID" id="54302582"/>
<dbReference type="GO" id="GO:0008137">
    <property type="term" value="F:NADH dehydrogenase (ubiquinone) activity"/>
    <property type="evidence" value="ECO:0007669"/>
    <property type="project" value="InterPro"/>
</dbReference>
<evidence type="ECO:0000256" key="1">
    <source>
        <dbReference type="SAM" id="Phobius"/>
    </source>
</evidence>
<dbReference type="GO" id="GO:0048039">
    <property type="term" value="F:ubiquinone binding"/>
    <property type="evidence" value="ECO:0007669"/>
    <property type="project" value="TreeGrafter"/>
</dbReference>
<dbReference type="OrthoDB" id="564260at2759"/>
<dbReference type="PRINTS" id="PR01437">
    <property type="entry name" value="NUOXDRDTASE4"/>
</dbReference>
<feature type="transmembrane region" description="Helical" evidence="1">
    <location>
        <begin position="268"/>
        <end position="290"/>
    </location>
</feature>
<dbReference type="GO" id="GO:0003954">
    <property type="term" value="F:NADH dehydrogenase activity"/>
    <property type="evidence" value="ECO:0007669"/>
    <property type="project" value="TreeGrafter"/>
</dbReference>
<dbReference type="AlphaFoldDB" id="A0A6A6AWY8"/>
<feature type="transmembrane region" description="Helical" evidence="1">
    <location>
        <begin position="81"/>
        <end position="112"/>
    </location>
</feature>
<dbReference type="EMBL" id="ML995552">
    <property type="protein sequence ID" value="KAF2135778.1"/>
    <property type="molecule type" value="Genomic_DNA"/>
</dbReference>
<proteinExistence type="predicted"/>
<feature type="transmembrane region" description="Helical" evidence="1">
    <location>
        <begin position="6"/>
        <end position="22"/>
    </location>
</feature>
<feature type="transmembrane region" description="Helical" evidence="1">
    <location>
        <begin position="241"/>
        <end position="261"/>
    </location>
</feature>
<feature type="transmembrane region" description="Helical" evidence="1">
    <location>
        <begin position="310"/>
        <end position="333"/>
    </location>
</feature>
<dbReference type="InterPro" id="IPR003918">
    <property type="entry name" value="NADH_UbQ_OxRdtase"/>
</dbReference>
<evidence type="ECO:0000313" key="4">
    <source>
        <dbReference type="Proteomes" id="UP000799438"/>
    </source>
</evidence>
<keyword evidence="1" id="KW-1133">Transmembrane helix</keyword>
<keyword evidence="1" id="KW-0472">Membrane</keyword>
<reference evidence="3" key="1">
    <citation type="journal article" date="2020" name="Stud. Mycol.">
        <title>101 Dothideomycetes genomes: a test case for predicting lifestyles and emergence of pathogens.</title>
        <authorList>
            <person name="Haridas S."/>
            <person name="Albert R."/>
            <person name="Binder M."/>
            <person name="Bloem J."/>
            <person name="Labutti K."/>
            <person name="Salamov A."/>
            <person name="Andreopoulos B."/>
            <person name="Baker S."/>
            <person name="Barry K."/>
            <person name="Bills G."/>
            <person name="Bluhm B."/>
            <person name="Cannon C."/>
            <person name="Castanera R."/>
            <person name="Culley D."/>
            <person name="Daum C."/>
            <person name="Ezra D."/>
            <person name="Gonzalez J."/>
            <person name="Henrissat B."/>
            <person name="Kuo A."/>
            <person name="Liang C."/>
            <person name="Lipzen A."/>
            <person name="Lutzoni F."/>
            <person name="Magnuson J."/>
            <person name="Mondo S."/>
            <person name="Nolan M."/>
            <person name="Ohm R."/>
            <person name="Pangilinan J."/>
            <person name="Park H.-J."/>
            <person name="Ramirez L."/>
            <person name="Alfaro M."/>
            <person name="Sun H."/>
            <person name="Tritt A."/>
            <person name="Yoshinaga Y."/>
            <person name="Zwiers L.-H."/>
            <person name="Turgeon B."/>
            <person name="Goodwin S."/>
            <person name="Spatafora J."/>
            <person name="Crous P."/>
            <person name="Grigoriev I."/>
        </authorList>
    </citation>
    <scope>NUCLEOTIDE SEQUENCE</scope>
    <source>
        <strain evidence="3">CBS 121167</strain>
    </source>
</reference>
<dbReference type="Proteomes" id="UP000799438">
    <property type="component" value="Unassembled WGS sequence"/>
</dbReference>
<dbReference type="InterPro" id="IPR001750">
    <property type="entry name" value="ND/Mrp_TM"/>
</dbReference>
<keyword evidence="4" id="KW-1185">Reference proteome</keyword>
<dbReference type="Pfam" id="PF00361">
    <property type="entry name" value="Proton_antipo_M"/>
    <property type="match status" value="1"/>
</dbReference>